<dbReference type="Proteomes" id="UP000791080">
    <property type="component" value="Unassembled WGS sequence"/>
</dbReference>
<evidence type="ECO:0000313" key="4">
    <source>
        <dbReference type="Proteomes" id="UP000791080"/>
    </source>
</evidence>
<dbReference type="InterPro" id="IPR012551">
    <property type="entry name" value="DUF1707_SHOCT-like"/>
</dbReference>
<reference evidence="3 4" key="1">
    <citation type="submission" date="2013-07" db="EMBL/GenBank/DDBJ databases">
        <authorList>
            <consortium name="DOE Joint Genome Institute"/>
            <person name="Reeve W."/>
            <person name="Huntemann M."/>
            <person name="Han J."/>
            <person name="Chen A."/>
            <person name="Kyrpides N."/>
            <person name="Mavromatis K."/>
            <person name="Markowitz V."/>
            <person name="Palaniappan K."/>
            <person name="Ivanova N."/>
            <person name="Schaumberg A."/>
            <person name="Pati A."/>
            <person name="Liolios K."/>
            <person name="Nordberg H.P."/>
            <person name="Cantor M.N."/>
            <person name="Hua S.X."/>
            <person name="Woyke T."/>
        </authorList>
    </citation>
    <scope>NUCLEOTIDE SEQUENCE [LARGE SCALE GENOMIC DNA]</scope>
    <source>
        <strain evidence="3 4">DSM 43889</strain>
    </source>
</reference>
<proteinExistence type="predicted"/>
<name>A0ABT1JE52_ACTCY</name>
<protein>
    <recommendedName>
        <fullName evidence="2">DUF1707 domain-containing protein</fullName>
    </recommendedName>
</protein>
<feature type="compositionally biased region" description="Basic and acidic residues" evidence="1">
    <location>
        <begin position="14"/>
        <end position="28"/>
    </location>
</feature>
<evidence type="ECO:0000256" key="1">
    <source>
        <dbReference type="SAM" id="MobiDB-lite"/>
    </source>
</evidence>
<comment type="caution">
    <text evidence="3">The sequence shown here is derived from an EMBL/GenBank/DDBJ whole genome shotgun (WGS) entry which is preliminary data.</text>
</comment>
<sequence>MDGEHAVSSPTMDGPDRTPEIRVSDKERNDIASLLNDAVGEGRITLDEYTERVGQAYAATTRGELDVLIADLPVARSVMGEGGPSPVPVAAPGTEVDQPEGKRKWRMAIMGGDSIKGRWRVRRRQGFFALMGGDEIDMRDAQLDAPVVELVLVSIMGGHTVVVPKGVRVEHEGGFNLMGGTDIKIDESAVHPHSPTVRIRSYSFMGGNEIKNPKEKKKKK</sequence>
<dbReference type="Pfam" id="PF08044">
    <property type="entry name" value="DUF1707"/>
    <property type="match status" value="1"/>
</dbReference>
<feature type="domain" description="DUF1707" evidence="2">
    <location>
        <begin position="21"/>
        <end position="73"/>
    </location>
</feature>
<organism evidence="3 4">
    <name type="scientific">Actinoalloteichus caeruleus DSM 43889</name>
    <dbReference type="NCBI Taxonomy" id="1120930"/>
    <lineage>
        <taxon>Bacteria</taxon>
        <taxon>Bacillati</taxon>
        <taxon>Actinomycetota</taxon>
        <taxon>Actinomycetes</taxon>
        <taxon>Pseudonocardiales</taxon>
        <taxon>Pseudonocardiaceae</taxon>
        <taxon>Actinoalloteichus</taxon>
        <taxon>Actinoalloteichus cyanogriseus</taxon>
    </lineage>
</organism>
<keyword evidence="4" id="KW-1185">Reference proteome</keyword>
<evidence type="ECO:0000259" key="2">
    <source>
        <dbReference type="Pfam" id="PF08044"/>
    </source>
</evidence>
<feature type="region of interest" description="Disordered" evidence="1">
    <location>
        <begin position="1"/>
        <end position="28"/>
    </location>
</feature>
<reference evidence="3 4" key="2">
    <citation type="submission" date="2022-06" db="EMBL/GenBank/DDBJ databases">
        <title>Genomic Encyclopedia of Type Strains, Phase I: the one thousand microbial genomes (KMG-I) project.</title>
        <authorList>
            <person name="Kyrpides N."/>
        </authorList>
    </citation>
    <scope>NUCLEOTIDE SEQUENCE [LARGE SCALE GENOMIC DNA]</scope>
    <source>
        <strain evidence="3 4">DSM 43889</strain>
    </source>
</reference>
<accession>A0ABT1JE52</accession>
<dbReference type="PANTHER" id="PTHR40763:SF4">
    <property type="entry name" value="DUF1707 DOMAIN-CONTAINING PROTEIN"/>
    <property type="match status" value="1"/>
</dbReference>
<gene>
    <name evidence="3" type="ORF">G443_000341</name>
</gene>
<evidence type="ECO:0000313" key="3">
    <source>
        <dbReference type="EMBL" id="MCP2330071.1"/>
    </source>
</evidence>
<dbReference type="EMBL" id="AUBJ02000001">
    <property type="protein sequence ID" value="MCP2330071.1"/>
    <property type="molecule type" value="Genomic_DNA"/>
</dbReference>
<dbReference type="PANTHER" id="PTHR40763">
    <property type="entry name" value="MEMBRANE PROTEIN-RELATED"/>
    <property type="match status" value="1"/>
</dbReference>